<dbReference type="GO" id="GO:0003676">
    <property type="term" value="F:nucleic acid binding"/>
    <property type="evidence" value="ECO:0007669"/>
    <property type="project" value="InterPro"/>
</dbReference>
<dbReference type="Proteomes" id="UP000799537">
    <property type="component" value="Unassembled WGS sequence"/>
</dbReference>
<dbReference type="InterPro" id="IPR002052">
    <property type="entry name" value="DNA_methylase_N6_adenine_CS"/>
</dbReference>
<dbReference type="GO" id="GO:0005739">
    <property type="term" value="C:mitochondrion"/>
    <property type="evidence" value="ECO:0007669"/>
    <property type="project" value="TreeGrafter"/>
</dbReference>
<dbReference type="GO" id="GO:0032259">
    <property type="term" value="P:methylation"/>
    <property type="evidence" value="ECO:0007669"/>
    <property type="project" value="InterPro"/>
</dbReference>
<dbReference type="InterPro" id="IPR050320">
    <property type="entry name" value="N5-glutamine_MTase"/>
</dbReference>
<name>A0A6A6CPI2_ZASCE</name>
<accession>A0A6A6CPI2</accession>
<dbReference type="EMBL" id="ML993591">
    <property type="protein sequence ID" value="KAF2168040.1"/>
    <property type="molecule type" value="Genomic_DNA"/>
</dbReference>
<dbReference type="SUPFAM" id="SSF53335">
    <property type="entry name" value="S-adenosyl-L-methionine-dependent methyltransferases"/>
    <property type="match status" value="1"/>
</dbReference>
<dbReference type="PANTHER" id="PTHR18895">
    <property type="entry name" value="HEMK METHYLTRANSFERASE"/>
    <property type="match status" value="1"/>
</dbReference>
<protein>
    <submittedName>
        <fullName evidence="1">Uncharacterized protein</fullName>
    </submittedName>
</protein>
<keyword evidence="2" id="KW-1185">Reference proteome</keyword>
<evidence type="ECO:0000313" key="1">
    <source>
        <dbReference type="EMBL" id="KAF2168040.1"/>
    </source>
</evidence>
<dbReference type="RefSeq" id="XP_033668929.1">
    <property type="nucleotide sequence ID" value="XM_033816582.1"/>
</dbReference>
<dbReference type="PANTHER" id="PTHR18895:SF74">
    <property type="entry name" value="MTRF1L RELEASE FACTOR GLUTAMINE METHYLTRANSFERASE"/>
    <property type="match status" value="1"/>
</dbReference>
<dbReference type="InterPro" id="IPR029063">
    <property type="entry name" value="SAM-dependent_MTases_sf"/>
</dbReference>
<gene>
    <name evidence="1" type="ORF">M409DRAFT_65589</name>
</gene>
<dbReference type="Gene3D" id="1.10.8.10">
    <property type="entry name" value="DNA helicase RuvA subunit, C-terminal domain"/>
    <property type="match status" value="1"/>
</dbReference>
<proteinExistence type="predicted"/>
<dbReference type="CDD" id="cd02440">
    <property type="entry name" value="AdoMet_MTases"/>
    <property type="match status" value="1"/>
</dbReference>
<dbReference type="GeneID" id="54569854"/>
<dbReference type="GO" id="GO:0008168">
    <property type="term" value="F:methyltransferase activity"/>
    <property type="evidence" value="ECO:0007669"/>
    <property type="project" value="InterPro"/>
</dbReference>
<dbReference type="AlphaFoldDB" id="A0A6A6CPI2"/>
<dbReference type="OrthoDB" id="269872at2759"/>
<dbReference type="Gene3D" id="3.40.50.150">
    <property type="entry name" value="Vaccinia Virus protein VP39"/>
    <property type="match status" value="1"/>
</dbReference>
<dbReference type="PROSITE" id="PS00092">
    <property type="entry name" value="N6_MTASE"/>
    <property type="match status" value="1"/>
</dbReference>
<reference evidence="1" key="1">
    <citation type="journal article" date="2020" name="Stud. Mycol.">
        <title>101 Dothideomycetes genomes: a test case for predicting lifestyles and emergence of pathogens.</title>
        <authorList>
            <person name="Haridas S."/>
            <person name="Albert R."/>
            <person name="Binder M."/>
            <person name="Bloem J."/>
            <person name="Labutti K."/>
            <person name="Salamov A."/>
            <person name="Andreopoulos B."/>
            <person name="Baker S."/>
            <person name="Barry K."/>
            <person name="Bills G."/>
            <person name="Bluhm B."/>
            <person name="Cannon C."/>
            <person name="Castanera R."/>
            <person name="Culley D."/>
            <person name="Daum C."/>
            <person name="Ezra D."/>
            <person name="Gonzalez J."/>
            <person name="Henrissat B."/>
            <person name="Kuo A."/>
            <person name="Liang C."/>
            <person name="Lipzen A."/>
            <person name="Lutzoni F."/>
            <person name="Magnuson J."/>
            <person name="Mondo S."/>
            <person name="Nolan M."/>
            <person name="Ohm R."/>
            <person name="Pangilinan J."/>
            <person name="Park H.-J."/>
            <person name="Ramirez L."/>
            <person name="Alfaro M."/>
            <person name="Sun H."/>
            <person name="Tritt A."/>
            <person name="Yoshinaga Y."/>
            <person name="Zwiers L.-H."/>
            <person name="Turgeon B."/>
            <person name="Goodwin S."/>
            <person name="Spatafora J."/>
            <person name="Crous P."/>
            <person name="Grigoriev I."/>
        </authorList>
    </citation>
    <scope>NUCLEOTIDE SEQUENCE</scope>
    <source>
        <strain evidence="1">ATCC 36951</strain>
    </source>
</reference>
<sequence>MPRISPKDFLRARAISNALVSLLPACRDLRSAQNELRWMQQHAIKVSQRARVDHHHVLNSYVARRAQGEPLQYILGSEYFGGLEIRCRPGVLIPRPETAASVSCFVKRLKNDRQYVLPSPLRVLDLCTGSGCIPLLFHHEFYARSPGADTSLELVGVDVSSDALSLARENLIHQMAQHTESPSSSPQQNKSLNSIGFVQADILNNDADVEDQPLSLSQALDRLRDGSNRPIFDILISNPPYISPSGFQRTTSRSVRQYEPRLALVPPGPPSGDDEAIGDLFYPRLLHIAEQIEAKMFLFEVADMDQAKRVATMASVQKVWSKIEIWRDEPDIALSEEMQIQGQTINVRGRGHGRSVFAYRDEAVDWLE</sequence>
<organism evidence="1 2">
    <name type="scientific">Zasmidium cellare ATCC 36951</name>
    <dbReference type="NCBI Taxonomy" id="1080233"/>
    <lineage>
        <taxon>Eukaryota</taxon>
        <taxon>Fungi</taxon>
        <taxon>Dikarya</taxon>
        <taxon>Ascomycota</taxon>
        <taxon>Pezizomycotina</taxon>
        <taxon>Dothideomycetes</taxon>
        <taxon>Dothideomycetidae</taxon>
        <taxon>Mycosphaerellales</taxon>
        <taxon>Mycosphaerellaceae</taxon>
        <taxon>Zasmidium</taxon>
    </lineage>
</organism>
<evidence type="ECO:0000313" key="2">
    <source>
        <dbReference type="Proteomes" id="UP000799537"/>
    </source>
</evidence>